<evidence type="ECO:0000313" key="5">
    <source>
        <dbReference type="EMBL" id="RUO78579.1"/>
    </source>
</evidence>
<comment type="similarity">
    <text evidence="4">Belongs to the Maf family. YhdE subfamily.</text>
</comment>
<comment type="subcellular location">
    <subcellularLocation>
        <location evidence="4">Cytoplasm</location>
    </subcellularLocation>
</comment>
<comment type="catalytic activity">
    <reaction evidence="4">
        <text>UTP + H2O = UMP + diphosphate + H(+)</text>
        <dbReference type="Rhea" id="RHEA:29395"/>
        <dbReference type="ChEBI" id="CHEBI:15377"/>
        <dbReference type="ChEBI" id="CHEBI:15378"/>
        <dbReference type="ChEBI" id="CHEBI:33019"/>
        <dbReference type="ChEBI" id="CHEBI:46398"/>
        <dbReference type="ChEBI" id="CHEBI:57865"/>
        <dbReference type="EC" id="3.6.1.9"/>
    </reaction>
</comment>
<keyword evidence="4" id="KW-0963">Cytoplasm</keyword>
<dbReference type="HAMAP" id="MF_00528">
    <property type="entry name" value="Maf"/>
    <property type="match status" value="1"/>
</dbReference>
<dbReference type="Proteomes" id="UP000288279">
    <property type="component" value="Unassembled WGS sequence"/>
</dbReference>
<dbReference type="PIRSF" id="PIRSF006305">
    <property type="entry name" value="Maf"/>
    <property type="match status" value="1"/>
</dbReference>
<dbReference type="PANTHER" id="PTHR43213">
    <property type="entry name" value="BIFUNCTIONAL DTTP/UTP PYROPHOSPHATASE/METHYLTRANSFERASE PROTEIN-RELATED"/>
    <property type="match status" value="1"/>
</dbReference>
<keyword evidence="6" id="KW-1185">Reference proteome</keyword>
<organism evidence="5 6">
    <name type="scientific">Pseudidiomarina taiwanensis</name>
    <dbReference type="NCBI Taxonomy" id="337250"/>
    <lineage>
        <taxon>Bacteria</taxon>
        <taxon>Pseudomonadati</taxon>
        <taxon>Pseudomonadota</taxon>
        <taxon>Gammaproteobacteria</taxon>
        <taxon>Alteromonadales</taxon>
        <taxon>Idiomarinaceae</taxon>
        <taxon>Pseudidiomarina</taxon>
    </lineage>
</organism>
<comment type="catalytic activity">
    <reaction evidence="4">
        <text>dTTP + H2O = dTMP + diphosphate + H(+)</text>
        <dbReference type="Rhea" id="RHEA:28534"/>
        <dbReference type="ChEBI" id="CHEBI:15377"/>
        <dbReference type="ChEBI" id="CHEBI:15378"/>
        <dbReference type="ChEBI" id="CHEBI:33019"/>
        <dbReference type="ChEBI" id="CHEBI:37568"/>
        <dbReference type="ChEBI" id="CHEBI:63528"/>
        <dbReference type="EC" id="3.6.1.9"/>
    </reaction>
</comment>
<feature type="site" description="Important for substrate specificity" evidence="4">
    <location>
        <position position="154"/>
    </location>
</feature>
<protein>
    <recommendedName>
        <fullName evidence="4">dTTP/UTP pyrophosphatase</fullName>
        <shortName evidence="4">dTTPase/UTPase</shortName>
        <ecNumber evidence="4">3.6.1.9</ecNumber>
    </recommendedName>
    <alternativeName>
        <fullName evidence="4">Nucleoside triphosphate pyrophosphatase</fullName>
    </alternativeName>
    <alternativeName>
        <fullName evidence="4">Nucleotide pyrophosphatase</fullName>
        <shortName evidence="4">Nucleotide PPase</shortName>
    </alternativeName>
</protein>
<dbReference type="RefSeq" id="WP_126827138.1">
    <property type="nucleotide sequence ID" value="NZ_PIQG01000002.1"/>
</dbReference>
<dbReference type="GO" id="GO:0009117">
    <property type="term" value="P:nucleotide metabolic process"/>
    <property type="evidence" value="ECO:0007669"/>
    <property type="project" value="UniProtKB-KW"/>
</dbReference>
<gene>
    <name evidence="5" type="ORF">CWI83_06035</name>
</gene>
<reference evidence="5 6" key="1">
    <citation type="journal article" date="2011" name="Front. Microbiol.">
        <title>Genomic signatures of strain selection and enhancement in Bacillus atrophaeus var. globigii, a historical biowarfare simulant.</title>
        <authorList>
            <person name="Gibbons H.S."/>
            <person name="Broomall S.M."/>
            <person name="McNew L.A."/>
            <person name="Daligault H."/>
            <person name="Chapman C."/>
            <person name="Bruce D."/>
            <person name="Karavis M."/>
            <person name="Krepps M."/>
            <person name="McGregor P.A."/>
            <person name="Hong C."/>
            <person name="Park K.H."/>
            <person name="Akmal A."/>
            <person name="Feldman A."/>
            <person name="Lin J.S."/>
            <person name="Chang W.E."/>
            <person name="Higgs B.W."/>
            <person name="Demirev P."/>
            <person name="Lindquist J."/>
            <person name="Liem A."/>
            <person name="Fochler E."/>
            <person name="Read T.D."/>
            <person name="Tapia R."/>
            <person name="Johnson S."/>
            <person name="Bishop-Lilly K.A."/>
            <person name="Detter C."/>
            <person name="Han C."/>
            <person name="Sozhamannan S."/>
            <person name="Rosenzweig C.N."/>
            <person name="Skowronski E.W."/>
        </authorList>
    </citation>
    <scope>NUCLEOTIDE SEQUENCE [LARGE SCALE GENOMIC DNA]</scope>
    <source>
        <strain evidence="5 6">PIT1</strain>
    </source>
</reference>
<dbReference type="GO" id="GO:0036218">
    <property type="term" value="F:dTTP diphosphatase activity"/>
    <property type="evidence" value="ECO:0007669"/>
    <property type="project" value="RHEA"/>
</dbReference>
<keyword evidence="2 4" id="KW-0378">Hydrolase</keyword>
<dbReference type="Gene3D" id="3.90.950.10">
    <property type="match status" value="1"/>
</dbReference>
<dbReference type="OrthoDB" id="9807767at2"/>
<evidence type="ECO:0000256" key="1">
    <source>
        <dbReference type="ARBA" id="ARBA00001968"/>
    </source>
</evidence>
<dbReference type="GO" id="GO:0036221">
    <property type="term" value="F:UTP diphosphatase activity"/>
    <property type="evidence" value="ECO:0007669"/>
    <property type="project" value="RHEA"/>
</dbReference>
<evidence type="ECO:0000256" key="2">
    <source>
        <dbReference type="ARBA" id="ARBA00022801"/>
    </source>
</evidence>
<dbReference type="SUPFAM" id="SSF52972">
    <property type="entry name" value="ITPase-like"/>
    <property type="match status" value="1"/>
</dbReference>
<dbReference type="InterPro" id="IPR029001">
    <property type="entry name" value="ITPase-like_fam"/>
</dbReference>
<dbReference type="EMBL" id="PIQG01000002">
    <property type="protein sequence ID" value="RUO78579.1"/>
    <property type="molecule type" value="Genomic_DNA"/>
</dbReference>
<dbReference type="EC" id="3.6.1.9" evidence="4"/>
<dbReference type="CDD" id="cd00555">
    <property type="entry name" value="Maf"/>
    <property type="match status" value="1"/>
</dbReference>
<comment type="function">
    <text evidence="4">Nucleoside triphosphate pyrophosphatase that hydrolyzes dTTP and UTP. May have a dual role in cell division arrest and in preventing the incorporation of modified nucleotides into cellular nucleic acids.</text>
</comment>
<keyword evidence="3 4" id="KW-0546">Nucleotide metabolism</keyword>
<dbReference type="AlphaFoldDB" id="A0A432ZKV7"/>
<accession>A0A432ZKV7</accession>
<dbReference type="GO" id="GO:0005737">
    <property type="term" value="C:cytoplasm"/>
    <property type="evidence" value="ECO:0007669"/>
    <property type="project" value="UniProtKB-SubCell"/>
</dbReference>
<evidence type="ECO:0000256" key="4">
    <source>
        <dbReference type="HAMAP-Rule" id="MF_00528"/>
    </source>
</evidence>
<proteinExistence type="inferred from homology"/>
<feature type="active site" description="Proton acceptor" evidence="4">
    <location>
        <position position="71"/>
    </location>
</feature>
<comment type="caution">
    <text evidence="5">The sequence shown here is derived from an EMBL/GenBank/DDBJ whole genome shotgun (WGS) entry which is preliminary data.</text>
</comment>
<dbReference type="Pfam" id="PF02545">
    <property type="entry name" value="Maf"/>
    <property type="match status" value="1"/>
</dbReference>
<comment type="caution">
    <text evidence="4">Lacks conserved residue(s) required for the propagation of feature annotation.</text>
</comment>
<dbReference type="InterPro" id="IPR003697">
    <property type="entry name" value="Maf-like"/>
</dbReference>
<dbReference type="PANTHER" id="PTHR43213:SF5">
    <property type="entry name" value="BIFUNCTIONAL DTTP_UTP PYROPHOSPHATASE_METHYLTRANSFERASE PROTEIN-RELATED"/>
    <property type="match status" value="1"/>
</dbReference>
<sequence length="191" mass="20419">MKYVLASASPRRQQLLQQLLADFTVVAPQVPEQQQPAETATAYVERLAVAKARAGQQLVGADHETLVIGSDTVVVSAGQVLEKPRDKADYQAMMSALSGQVHQVLTAVAVARGEQCEATVVRTDVHFKTLSATAIESYWATGEPHDKAGGYGIQGAAGKFVRYLAGSYFAVVGLPLFETQELIERMQGASA</sequence>
<evidence type="ECO:0000256" key="3">
    <source>
        <dbReference type="ARBA" id="ARBA00023080"/>
    </source>
</evidence>
<evidence type="ECO:0000313" key="6">
    <source>
        <dbReference type="Proteomes" id="UP000288279"/>
    </source>
</evidence>
<feature type="site" description="Important for substrate specificity" evidence="4">
    <location>
        <position position="72"/>
    </location>
</feature>
<comment type="cofactor">
    <cofactor evidence="1 4">
        <name>a divalent metal cation</name>
        <dbReference type="ChEBI" id="CHEBI:60240"/>
    </cofactor>
</comment>
<feature type="site" description="Important for substrate specificity" evidence="4">
    <location>
        <position position="11"/>
    </location>
</feature>
<name>A0A432ZKV7_9GAMM</name>
<dbReference type="NCBIfam" id="TIGR00172">
    <property type="entry name" value="maf"/>
    <property type="match status" value="1"/>
</dbReference>